<comment type="caution">
    <text evidence="3">The sequence shown here is derived from an EMBL/GenBank/DDBJ whole genome shotgun (WGS) entry which is preliminary data.</text>
</comment>
<accession>A0A1D2NK29</accession>
<dbReference type="PROSITE" id="PS51462">
    <property type="entry name" value="NUDIX"/>
    <property type="match status" value="1"/>
</dbReference>
<dbReference type="AlphaFoldDB" id="A0A1D2NK29"/>
<dbReference type="OMA" id="VASSCTH"/>
<dbReference type="InterPro" id="IPR015797">
    <property type="entry name" value="NUDIX_hydrolase-like_dom_sf"/>
</dbReference>
<reference evidence="3 4" key="1">
    <citation type="journal article" date="2016" name="Genome Biol. Evol.">
        <title>Gene Family Evolution Reflects Adaptation to Soil Environmental Stressors in the Genome of the Collembolan Orchesella cincta.</title>
        <authorList>
            <person name="Faddeeva-Vakhrusheva A."/>
            <person name="Derks M.F."/>
            <person name="Anvar S.Y."/>
            <person name="Agamennone V."/>
            <person name="Suring W."/>
            <person name="Smit S."/>
            <person name="van Straalen N.M."/>
            <person name="Roelofs D."/>
        </authorList>
    </citation>
    <scope>NUCLEOTIDE SEQUENCE [LARGE SCALE GENOMIC DNA]</scope>
    <source>
        <tissue evidence="3">Mixed pool</tissue>
    </source>
</reference>
<proteinExistence type="predicted"/>
<keyword evidence="4" id="KW-1185">Reference proteome</keyword>
<dbReference type="InterPro" id="IPR000086">
    <property type="entry name" value="NUDIX_hydrolase_dom"/>
</dbReference>
<organism evidence="3 4">
    <name type="scientific">Orchesella cincta</name>
    <name type="common">Springtail</name>
    <name type="synonym">Podura cincta</name>
    <dbReference type="NCBI Taxonomy" id="48709"/>
    <lineage>
        <taxon>Eukaryota</taxon>
        <taxon>Metazoa</taxon>
        <taxon>Ecdysozoa</taxon>
        <taxon>Arthropoda</taxon>
        <taxon>Hexapoda</taxon>
        <taxon>Collembola</taxon>
        <taxon>Entomobryomorpha</taxon>
        <taxon>Entomobryoidea</taxon>
        <taxon>Orchesellidae</taxon>
        <taxon>Orchesellinae</taxon>
        <taxon>Orchesella</taxon>
    </lineage>
</organism>
<dbReference type="PANTHER" id="PTHR13030">
    <property type="entry name" value="NUDIX HYDROLASE"/>
    <property type="match status" value="1"/>
</dbReference>
<gene>
    <name evidence="3" type="ORF">Ocin01_01039</name>
</gene>
<evidence type="ECO:0000313" key="3">
    <source>
        <dbReference type="EMBL" id="ODN05633.1"/>
    </source>
</evidence>
<dbReference type="STRING" id="48709.A0A1D2NK29"/>
<evidence type="ECO:0000259" key="2">
    <source>
        <dbReference type="PROSITE" id="PS51462"/>
    </source>
</evidence>
<dbReference type="Pfam" id="PF00293">
    <property type="entry name" value="NUDIX"/>
    <property type="match status" value="1"/>
</dbReference>
<dbReference type="Pfam" id="PF25969">
    <property type="entry name" value="NUDT9_N"/>
    <property type="match status" value="1"/>
</dbReference>
<dbReference type="InterPro" id="IPR039989">
    <property type="entry name" value="NUDT9"/>
</dbReference>
<sequence length="387" mass="43598">QSLSITSALNNFNFCPRTVIAANQSKLKLLVEHTTRSSHNHNSGCWAKCHFSSGTRVPYDYALNRGFHTFQQFDTRMTAKLAKTKIVIMDGVPYNNNSYAGMELRNLRNSLSPIYPFGGPARVPIPDDKIEWSSRWEDYSPPEFTTESILIGDKDWADKELRLTDVGLWPKWNQQDGGINRKSHHGNYRTDNDGYPLNPAGRTGIKGRGSLGRWATNHAADCIITRWKKHEDGSAVIIDGKPQLQFIGIIRKDTGDSAFPGGMIDAGEDAMTAVKREFLEEVFSSEEATDDERAALEDSLKNVFMRGETVYKGYVDDRRNTDNAWIETEAISFSLDELDTDVFSNLKFKAGSDATGALWIDIDQNVKLYASHKSIIKILIQKLNAYW</sequence>
<feature type="domain" description="Nudix hydrolase" evidence="2">
    <location>
        <begin position="228"/>
        <end position="382"/>
    </location>
</feature>
<dbReference type="SUPFAM" id="SSF55811">
    <property type="entry name" value="Nudix"/>
    <property type="match status" value="1"/>
</dbReference>
<dbReference type="Gene3D" id="3.90.79.10">
    <property type="entry name" value="Nucleoside Triphosphate Pyrophosphohydrolase"/>
    <property type="match status" value="1"/>
</dbReference>
<dbReference type="GO" id="GO:0047631">
    <property type="term" value="F:ADP-ribose diphosphatase activity"/>
    <property type="evidence" value="ECO:0007669"/>
    <property type="project" value="InterPro"/>
</dbReference>
<evidence type="ECO:0000256" key="1">
    <source>
        <dbReference type="SAM" id="MobiDB-lite"/>
    </source>
</evidence>
<protein>
    <submittedName>
        <fullName evidence="3">ADP-ribose pyrophosphatase, mitochondrial</fullName>
    </submittedName>
</protein>
<feature type="region of interest" description="Disordered" evidence="1">
    <location>
        <begin position="179"/>
        <end position="198"/>
    </location>
</feature>
<dbReference type="Proteomes" id="UP000094527">
    <property type="component" value="Unassembled WGS sequence"/>
</dbReference>
<dbReference type="CDD" id="cd03670">
    <property type="entry name" value="NUDIX_ADPRase_Nudt9"/>
    <property type="match status" value="1"/>
</dbReference>
<feature type="non-terminal residue" evidence="3">
    <location>
        <position position="1"/>
    </location>
</feature>
<dbReference type="OrthoDB" id="9972248at2759"/>
<evidence type="ECO:0000313" key="4">
    <source>
        <dbReference type="Proteomes" id="UP000094527"/>
    </source>
</evidence>
<name>A0A1D2NK29_ORCCI</name>
<dbReference type="PANTHER" id="PTHR13030:SF8">
    <property type="entry name" value="ADP-RIBOSE PYROPHOSPHATASE, MITOCHONDRIAL"/>
    <property type="match status" value="1"/>
</dbReference>
<dbReference type="EMBL" id="LJIJ01000019">
    <property type="protein sequence ID" value="ODN05633.1"/>
    <property type="molecule type" value="Genomic_DNA"/>
</dbReference>